<keyword evidence="2" id="KW-0732">Signal</keyword>
<keyword evidence="4" id="KW-1185">Reference proteome</keyword>
<evidence type="ECO:0000259" key="3">
    <source>
        <dbReference type="PROSITE" id="PS51670"/>
    </source>
</evidence>
<evidence type="ECO:0000256" key="1">
    <source>
        <dbReference type="PROSITE-ProRule" id="PRU01005"/>
    </source>
</evidence>
<organism evidence="4 5">
    <name type="scientific">Plectus sambesii</name>
    <dbReference type="NCBI Taxonomy" id="2011161"/>
    <lineage>
        <taxon>Eukaryota</taxon>
        <taxon>Metazoa</taxon>
        <taxon>Ecdysozoa</taxon>
        <taxon>Nematoda</taxon>
        <taxon>Chromadorea</taxon>
        <taxon>Plectida</taxon>
        <taxon>Plectina</taxon>
        <taxon>Plectoidea</taxon>
        <taxon>Plectidae</taxon>
        <taxon>Plectus</taxon>
    </lineage>
</organism>
<evidence type="ECO:0000313" key="4">
    <source>
        <dbReference type="Proteomes" id="UP000887566"/>
    </source>
</evidence>
<name>A0A914WU53_9BILA</name>
<feature type="domain" description="ShKT" evidence="3">
    <location>
        <begin position="86"/>
        <end position="121"/>
    </location>
</feature>
<feature type="domain" description="ShKT" evidence="3">
    <location>
        <begin position="129"/>
        <end position="162"/>
    </location>
</feature>
<dbReference type="InterPro" id="IPR003582">
    <property type="entry name" value="ShKT_dom"/>
</dbReference>
<dbReference type="Pfam" id="PF01549">
    <property type="entry name" value="ShK"/>
    <property type="match status" value="3"/>
</dbReference>
<accession>A0A914WU53</accession>
<feature type="chain" id="PRO_5037253762" evidence="2">
    <location>
        <begin position="26"/>
        <end position="376"/>
    </location>
</feature>
<evidence type="ECO:0000313" key="5">
    <source>
        <dbReference type="WBParaSite" id="PSAMB.scaffold5413size11763.g26549.t1"/>
    </source>
</evidence>
<evidence type="ECO:0000256" key="2">
    <source>
        <dbReference type="SAM" id="SignalP"/>
    </source>
</evidence>
<feature type="signal peptide" evidence="2">
    <location>
        <begin position="1"/>
        <end position="25"/>
    </location>
</feature>
<comment type="caution">
    <text evidence="1">Lacks conserved residue(s) required for the propagation of feature annotation.</text>
</comment>
<dbReference type="WBParaSite" id="PSAMB.scaffold5413size11763.g26549.t1">
    <property type="protein sequence ID" value="PSAMB.scaffold5413size11763.g26549.t1"/>
    <property type="gene ID" value="PSAMB.scaffold5413size11763.g26549"/>
</dbReference>
<protein>
    <submittedName>
        <fullName evidence="5">ShKT domain-containing protein</fullName>
    </submittedName>
</protein>
<dbReference type="Proteomes" id="UP000887566">
    <property type="component" value="Unplaced"/>
</dbReference>
<dbReference type="AlphaFoldDB" id="A0A914WU53"/>
<proteinExistence type="predicted"/>
<sequence length="376" mass="41826">MLRQSLQLFGFLSAVFFSIVPSLTAQGSNGYFSNANCQNLLNTGGCVTDAPYMSENCQITCETPTTPKPKEKECVIEHPKPPAPECLNSSPCCEKWQRENKGICKSNEIVKKKCRAACGQCKRKTCPGCNDLSAKCEKKKNDGEKCSSDWMAENCRKTCGLCYENKEAFCGYPPPKPTNPCETEMAEFALCMNENYGQTRFNPNQNIPFDKYECQLKSCLGNCRRSIHTAGCDKGSQGKLGASEDRLVGSVETKSGTIDLHSISKSKTKALDCALETVTRLLQPKIEECVRKRLNLSKKFHLRVLNLEQFLELEDQSSAMMIEARTFHLQEISANLVNAAATTCESKDEKKAKDCVFKTIIDVLLKVGNPKLHAYK</sequence>
<dbReference type="SMART" id="SM00254">
    <property type="entry name" value="ShKT"/>
    <property type="match status" value="3"/>
</dbReference>
<feature type="disulfide bond" evidence="1">
    <location>
        <begin position="146"/>
        <end position="159"/>
    </location>
</feature>
<reference evidence="5" key="1">
    <citation type="submission" date="2022-11" db="UniProtKB">
        <authorList>
            <consortium name="WormBaseParasite"/>
        </authorList>
    </citation>
    <scope>IDENTIFICATION</scope>
</reference>
<keyword evidence="1" id="KW-1015">Disulfide bond</keyword>
<dbReference type="PROSITE" id="PS51670">
    <property type="entry name" value="SHKT"/>
    <property type="match status" value="2"/>
</dbReference>